<comment type="caution">
    <text evidence="1">The sequence shown here is derived from an EMBL/GenBank/DDBJ whole genome shotgun (WGS) entry which is preliminary data.</text>
</comment>
<organism evidence="1 2">
    <name type="scientific">Ixodes persulcatus</name>
    <name type="common">Taiga tick</name>
    <dbReference type="NCBI Taxonomy" id="34615"/>
    <lineage>
        <taxon>Eukaryota</taxon>
        <taxon>Metazoa</taxon>
        <taxon>Ecdysozoa</taxon>
        <taxon>Arthropoda</taxon>
        <taxon>Chelicerata</taxon>
        <taxon>Arachnida</taxon>
        <taxon>Acari</taxon>
        <taxon>Parasitiformes</taxon>
        <taxon>Ixodida</taxon>
        <taxon>Ixodoidea</taxon>
        <taxon>Ixodidae</taxon>
        <taxon>Ixodinae</taxon>
        <taxon>Ixodes</taxon>
    </lineage>
</organism>
<protein>
    <submittedName>
        <fullName evidence="1">Uncharacterized protein</fullName>
    </submittedName>
</protein>
<name>A0AC60QIN3_IXOPE</name>
<dbReference type="Proteomes" id="UP000805193">
    <property type="component" value="Unassembled WGS sequence"/>
</dbReference>
<keyword evidence="2" id="KW-1185">Reference proteome</keyword>
<dbReference type="EMBL" id="JABSTQ010009032">
    <property type="protein sequence ID" value="KAG0433781.1"/>
    <property type="molecule type" value="Genomic_DNA"/>
</dbReference>
<accession>A0AC60QIN3</accession>
<evidence type="ECO:0000313" key="1">
    <source>
        <dbReference type="EMBL" id="KAG0433781.1"/>
    </source>
</evidence>
<evidence type="ECO:0000313" key="2">
    <source>
        <dbReference type="Proteomes" id="UP000805193"/>
    </source>
</evidence>
<proteinExistence type="predicted"/>
<sequence>MSLVDRVITTQDDKMKGGSTALKATVSALRRARSDTEKFAALKVLTKAVSAESLNSDDLAKILNAVGVSFLLRLLRTNEAPEGCPPELFRSLGLELLGVFAPDEKLSDVLAPTIEPLDELVSSDDDELSSQAVSCAARFAEHHAGRQALVTVGLDSKLGAYLAKPDGVRLLTSLAGDPDVRLRTPSSLFKRAASAFQKDGGEAKFAVCRLLAALLARDDLADDAVKSASSDLRAGLRQALGSRLGSKMRSDVFRTSCSLGFSFWDVVGSNPRRRTVGPSLRVQLEFGKPDVALLLRCFLLLEAALEGAHDLTSKRLLQLRGRVEDALAAVLGFIRQNCPQEEAPHGERDPLVVASGRLVCSWLSQDCSSLRPQLVQALPTLLHLASQEEQSLLPLLVPGLCHVTADPELRPLVLASPILQNLWRHLQASSGVALETACGVFLNVVVLEQDFVASAPSPFPELLGFCVRTVVSPARELQPVLRANLVVLGLFLLKLGLKMATTELCADDLRAFLVEARRFMKSPPGPLEDKEDATELCELRLLGVQVLQELPESLVPDFSD</sequence>
<reference evidence="1 2" key="1">
    <citation type="journal article" date="2020" name="Cell">
        <title>Large-Scale Comparative Analyses of Tick Genomes Elucidate Their Genetic Diversity and Vector Capacities.</title>
        <authorList>
            <consortium name="Tick Genome and Microbiome Consortium (TIGMIC)"/>
            <person name="Jia N."/>
            <person name="Wang J."/>
            <person name="Shi W."/>
            <person name="Du L."/>
            <person name="Sun Y."/>
            <person name="Zhan W."/>
            <person name="Jiang J.F."/>
            <person name="Wang Q."/>
            <person name="Zhang B."/>
            <person name="Ji P."/>
            <person name="Bell-Sakyi L."/>
            <person name="Cui X.M."/>
            <person name="Yuan T.T."/>
            <person name="Jiang B.G."/>
            <person name="Yang W.F."/>
            <person name="Lam T.T."/>
            <person name="Chang Q.C."/>
            <person name="Ding S.J."/>
            <person name="Wang X.J."/>
            <person name="Zhu J.G."/>
            <person name="Ruan X.D."/>
            <person name="Zhao L."/>
            <person name="Wei J.T."/>
            <person name="Ye R.Z."/>
            <person name="Que T.C."/>
            <person name="Du C.H."/>
            <person name="Zhou Y.H."/>
            <person name="Cheng J.X."/>
            <person name="Dai P.F."/>
            <person name="Guo W.B."/>
            <person name="Han X.H."/>
            <person name="Huang E.J."/>
            <person name="Li L.F."/>
            <person name="Wei W."/>
            <person name="Gao Y.C."/>
            <person name="Liu J.Z."/>
            <person name="Shao H.Z."/>
            <person name="Wang X."/>
            <person name="Wang C.C."/>
            <person name="Yang T.C."/>
            <person name="Huo Q.B."/>
            <person name="Li W."/>
            <person name="Chen H.Y."/>
            <person name="Chen S.E."/>
            <person name="Zhou L.G."/>
            <person name="Ni X.B."/>
            <person name="Tian J.H."/>
            <person name="Sheng Y."/>
            <person name="Liu T."/>
            <person name="Pan Y.S."/>
            <person name="Xia L.Y."/>
            <person name="Li J."/>
            <person name="Zhao F."/>
            <person name="Cao W.C."/>
        </authorList>
    </citation>
    <scope>NUCLEOTIDE SEQUENCE [LARGE SCALE GENOMIC DNA]</scope>
    <source>
        <strain evidence="1">Iper-2018</strain>
    </source>
</reference>
<gene>
    <name evidence="1" type="ORF">HPB47_019591</name>
</gene>